<dbReference type="RefSeq" id="WP_105044100.1">
    <property type="nucleotide sequence ID" value="NZ_MQWA01000001.1"/>
</dbReference>
<proteinExistence type="predicted"/>
<keyword evidence="2" id="KW-1185">Reference proteome</keyword>
<gene>
    <name evidence="1" type="ORF">BSZ32_14580</name>
</gene>
<evidence type="ECO:0008006" key="3">
    <source>
        <dbReference type="Google" id="ProtNLM"/>
    </source>
</evidence>
<protein>
    <recommendedName>
        <fullName evidence="3">DUF1844 domain-containing protein</fullName>
    </recommendedName>
</protein>
<name>A0A2S7U5Y2_9BACT</name>
<dbReference type="InterPro" id="IPR014995">
    <property type="entry name" value="DUF1844"/>
</dbReference>
<dbReference type="Pfam" id="PF08899">
    <property type="entry name" value="DUF1844"/>
    <property type="match status" value="1"/>
</dbReference>
<evidence type="ECO:0000313" key="1">
    <source>
        <dbReference type="EMBL" id="PQJ29593.1"/>
    </source>
</evidence>
<accession>A0A2S7U5Y2</accession>
<sequence length="88" mass="9571">MSDTQQADSRFSDFILFQAQNAGLFLGQLPHPTTGQRSVNLKAAGSVMNCLEMLVNKTAGNLTDVESQLLDKALVNLRALYKEAEDLG</sequence>
<dbReference type="EMBL" id="MQWA01000001">
    <property type="protein sequence ID" value="PQJ29593.1"/>
    <property type="molecule type" value="Genomic_DNA"/>
</dbReference>
<reference evidence="1 2" key="1">
    <citation type="submission" date="2016-12" db="EMBL/GenBank/DDBJ databases">
        <title>Study of bacterial adaptation to deep sea.</title>
        <authorList>
            <person name="Song J."/>
            <person name="Yoshizawa S."/>
            <person name="Kogure K."/>
        </authorList>
    </citation>
    <scope>NUCLEOTIDE SEQUENCE [LARGE SCALE GENOMIC DNA]</scope>
    <source>
        <strain evidence="1 2">SAORIC-165</strain>
    </source>
</reference>
<organism evidence="1 2">
    <name type="scientific">Rubritalea profundi</name>
    <dbReference type="NCBI Taxonomy" id="1658618"/>
    <lineage>
        <taxon>Bacteria</taxon>
        <taxon>Pseudomonadati</taxon>
        <taxon>Verrucomicrobiota</taxon>
        <taxon>Verrucomicrobiia</taxon>
        <taxon>Verrucomicrobiales</taxon>
        <taxon>Rubritaleaceae</taxon>
        <taxon>Rubritalea</taxon>
    </lineage>
</organism>
<dbReference type="Proteomes" id="UP000239907">
    <property type="component" value="Unassembled WGS sequence"/>
</dbReference>
<dbReference type="OrthoDB" id="9799618at2"/>
<comment type="caution">
    <text evidence="1">The sequence shown here is derived from an EMBL/GenBank/DDBJ whole genome shotgun (WGS) entry which is preliminary data.</text>
</comment>
<evidence type="ECO:0000313" key="2">
    <source>
        <dbReference type="Proteomes" id="UP000239907"/>
    </source>
</evidence>
<dbReference type="AlphaFoldDB" id="A0A2S7U5Y2"/>